<proteinExistence type="predicted"/>
<protein>
    <submittedName>
        <fullName evidence="2">Uncharacterized protein</fullName>
    </submittedName>
</protein>
<reference evidence="2" key="1">
    <citation type="submission" date="2020-03" db="EMBL/GenBank/DDBJ databases">
        <title>The deep terrestrial virosphere.</title>
        <authorList>
            <person name="Holmfeldt K."/>
            <person name="Nilsson E."/>
            <person name="Simone D."/>
            <person name="Lopez-Fernandez M."/>
            <person name="Wu X."/>
            <person name="de Brujin I."/>
            <person name="Lundin D."/>
            <person name="Andersson A."/>
            <person name="Bertilsson S."/>
            <person name="Dopson M."/>
        </authorList>
    </citation>
    <scope>NUCLEOTIDE SEQUENCE</scope>
    <source>
        <strain evidence="2">MM415A03221</strain>
        <strain evidence="1">MM415B01796</strain>
    </source>
</reference>
<gene>
    <name evidence="2" type="ORF">MM415A03221_0005</name>
    <name evidence="1" type="ORF">MM415B01796_0009</name>
</gene>
<accession>A0A6M3JMM2</accession>
<evidence type="ECO:0000313" key="1">
    <source>
        <dbReference type="EMBL" id="QJA56753.1"/>
    </source>
</evidence>
<dbReference type="EMBL" id="MT141869">
    <property type="protein sequence ID" value="QJA71384.1"/>
    <property type="molecule type" value="Genomic_DNA"/>
</dbReference>
<sequence>MAKRRKKSAGGLPAKGRLRDMADSLWSLAVRADWGNRCAACGAGKCEAHHLVPRQHEGTRYKLECGIALCAHCHQFDSKISPHQNAAGFIHWLGFNYPARSLWLREHCWPEFNGTKNVQHYLDVLRQLRQYVEPEEFERVVGVKLARLLEETE</sequence>
<dbReference type="Gene3D" id="1.10.30.50">
    <property type="match status" value="1"/>
</dbReference>
<dbReference type="EMBL" id="MT141237">
    <property type="protein sequence ID" value="QJA56753.1"/>
    <property type="molecule type" value="Genomic_DNA"/>
</dbReference>
<evidence type="ECO:0000313" key="2">
    <source>
        <dbReference type="EMBL" id="QJA71384.1"/>
    </source>
</evidence>
<dbReference type="AlphaFoldDB" id="A0A6M3JMM2"/>
<name>A0A6M3JMM2_9ZZZZ</name>
<organism evidence="2">
    <name type="scientific">viral metagenome</name>
    <dbReference type="NCBI Taxonomy" id="1070528"/>
    <lineage>
        <taxon>unclassified sequences</taxon>
        <taxon>metagenomes</taxon>
        <taxon>organismal metagenomes</taxon>
    </lineage>
</organism>